<protein>
    <submittedName>
        <fullName evidence="2">Zinc finger protein 831</fullName>
    </submittedName>
</protein>
<dbReference type="Proteomes" id="UP000694863">
    <property type="component" value="Unplaced"/>
</dbReference>
<proteinExistence type="predicted"/>
<organism evidence="1 2">
    <name type="scientific">Echinops telfairi</name>
    <name type="common">Lesser hedgehog tenrec</name>
    <dbReference type="NCBI Taxonomy" id="9371"/>
    <lineage>
        <taxon>Eukaryota</taxon>
        <taxon>Metazoa</taxon>
        <taxon>Chordata</taxon>
        <taxon>Craniata</taxon>
        <taxon>Vertebrata</taxon>
        <taxon>Euteleostomi</taxon>
        <taxon>Mammalia</taxon>
        <taxon>Eutheria</taxon>
        <taxon>Afrotheria</taxon>
        <taxon>Tenrecidae</taxon>
        <taxon>Tenrecinae</taxon>
        <taxon>Echinops</taxon>
    </lineage>
</organism>
<name>A0AC55DM98_ECHTE</name>
<accession>A0AC55DM98</accession>
<sequence>MWDGDRPARDQPAPGPPGTPSGQASPRLTLGPILLPGEQGLAPAMLLKALPIPLYHMVSPGAPQPRAALGPSGLDGASLPFILSPLLRPEGPGPVQVGKAPAPVLTVSLVGALPVLSPGPGPSLGSPGRVRSAGRYLCPHCGRDCLKPSVLEKHIRSHTGERPFPCATCGIAFKTQSNLYKHRRTQTHLNNARRPSESDEADRADSQDPKSGRASADGEALRKLPDEQSPTASAPCPLQRQQASTREKGWEGRLRKCESSDSGYLSRSDSAEQPPAPTSPLRSQSEAGSSEAGSSEPGPAGELGKRQLEERIARLISHNQAVMDDAQLDTVRPRKTVLSKQGSIDLPMPYTYRDSFHFDMRALEPGRRRLGPLGPAGAPCTPPDKARPLSFHSVPTQLSTTAQCVSVTRSNSLPFLEGTHTWREWAPDPQEAGPHRQRLGGPRPSPARLDRSAGPVLSAVPSSHHRALVRQAAVEDLPGMPSGETTVPTEVPPRSTAGDGAVSRGRATGKRLGQRRLKLFSQEKWQVYGDETFRRIYRKGKAGHCRGQQAGEDPSAQAEPARAETSRTPVGGDTKTTLCGDTKTPGCGDMRTPVSADVVSPADVTSGSELGPQGGRGAESCRAPSGGHEEHRHIPPQATSGRPPLGAASQDEEWTRSSLQQRAA</sequence>
<keyword evidence="1" id="KW-1185">Reference proteome</keyword>
<evidence type="ECO:0000313" key="2">
    <source>
        <dbReference type="RefSeq" id="XP_045152872.1"/>
    </source>
</evidence>
<gene>
    <name evidence="2" type="primary">ZNF831</name>
</gene>
<evidence type="ECO:0000313" key="1">
    <source>
        <dbReference type="Proteomes" id="UP000694863"/>
    </source>
</evidence>
<dbReference type="RefSeq" id="XP_045152872.1">
    <property type="nucleotide sequence ID" value="XM_045296937.1"/>
</dbReference>
<reference evidence="2" key="1">
    <citation type="submission" date="2025-08" db="UniProtKB">
        <authorList>
            <consortium name="RefSeq"/>
        </authorList>
    </citation>
    <scope>IDENTIFICATION</scope>
</reference>